<keyword evidence="2" id="KW-1185">Reference proteome</keyword>
<gene>
    <name evidence="1" type="ORF">DOMN_67</name>
</gene>
<proteinExistence type="predicted"/>
<evidence type="ECO:0000313" key="2">
    <source>
        <dbReference type="Proteomes" id="UP000322242"/>
    </source>
</evidence>
<sequence>MKVKHSMAKQLMMEYRGMPKTMDTIALQRAISYSRKWDDSWTYLFKDDSVLWFYKGDVILLTKEEALRKWRRL</sequence>
<organism evidence="1 2">
    <name type="scientific">Klebsiella phage vB_KpnS_Domnhall</name>
    <dbReference type="NCBI Taxonomy" id="2591369"/>
    <lineage>
        <taxon>Viruses</taxon>
        <taxon>Duplodnaviria</taxon>
        <taxon>Heunggongvirae</taxon>
        <taxon>Uroviricota</taxon>
        <taxon>Caudoviricetes</taxon>
        <taxon>Drexlerviridae</taxon>
        <taxon>Webervirus</taxon>
        <taxon>Webervirus domnhall</taxon>
    </lineage>
</organism>
<dbReference type="Proteomes" id="UP000322242">
    <property type="component" value="Segment"/>
</dbReference>
<dbReference type="EMBL" id="MN013075">
    <property type="protein sequence ID" value="QEG11958.1"/>
    <property type="molecule type" value="Genomic_DNA"/>
</dbReference>
<reference evidence="1 2" key="1">
    <citation type="submission" date="2019-04" db="EMBL/GenBank/DDBJ databases">
        <authorList>
            <person name="Sirrine M.R."/>
            <person name="Thurgood T.L."/>
            <person name="Sharma R."/>
            <person name="Wilkey A."/>
            <person name="Kruger J.L."/>
            <person name="Arens D.K."/>
            <person name="Thompson D.W."/>
            <person name="Casjens S."/>
            <person name="Grose J.H."/>
        </authorList>
    </citation>
    <scope>NUCLEOTIDE SEQUENCE [LARGE SCALE GENOMIC DNA]</scope>
</reference>
<name>A0A5B9ND57_9CAUD</name>
<protein>
    <submittedName>
        <fullName evidence="1">Uncharacterized protein</fullName>
    </submittedName>
</protein>
<accession>A0A5B9ND57</accession>
<evidence type="ECO:0000313" key="1">
    <source>
        <dbReference type="EMBL" id="QEG11958.1"/>
    </source>
</evidence>